<evidence type="ECO:0000256" key="2">
    <source>
        <dbReference type="ARBA" id="ARBA00022771"/>
    </source>
</evidence>
<comment type="function">
    <text evidence="9">Transcription factor that binds specifically to a 5'-AA[AG]G-3' consensus core sequence.</text>
</comment>
<feature type="region of interest" description="Disordered" evidence="10">
    <location>
        <begin position="1"/>
        <end position="29"/>
    </location>
</feature>
<feature type="compositionally biased region" description="Low complexity" evidence="10">
    <location>
        <begin position="88"/>
        <end position="106"/>
    </location>
</feature>
<gene>
    <name evidence="12" type="ORF">Potom.002G129600</name>
</gene>
<dbReference type="GO" id="GO:0005634">
    <property type="term" value="C:nucleus"/>
    <property type="evidence" value="ECO:0007669"/>
    <property type="project" value="UniProtKB-SubCell"/>
</dbReference>
<keyword evidence="4 9" id="KW-0805">Transcription regulation</keyword>
<dbReference type="InterPro" id="IPR003851">
    <property type="entry name" value="Znf_Dof"/>
</dbReference>
<feature type="compositionally biased region" description="Pro residues" evidence="10">
    <location>
        <begin position="20"/>
        <end position="29"/>
    </location>
</feature>
<evidence type="ECO:0000259" key="11">
    <source>
        <dbReference type="PROSITE" id="PS50884"/>
    </source>
</evidence>
<keyword evidence="5 8" id="KW-0238">DNA-binding</keyword>
<dbReference type="GO" id="GO:0003700">
    <property type="term" value="F:DNA-binding transcription factor activity"/>
    <property type="evidence" value="ECO:0007669"/>
    <property type="project" value="UniProtKB-UniRule"/>
</dbReference>
<dbReference type="EMBL" id="MG204339">
    <property type="protein sequence ID" value="AZQ19337.1"/>
    <property type="molecule type" value="mRNA"/>
</dbReference>
<dbReference type="InterPro" id="IPR045174">
    <property type="entry name" value="Dof"/>
</dbReference>
<feature type="compositionally biased region" description="Polar residues" evidence="10">
    <location>
        <begin position="1"/>
        <end position="18"/>
    </location>
</feature>
<evidence type="ECO:0000256" key="8">
    <source>
        <dbReference type="PROSITE-ProRule" id="PRU00071"/>
    </source>
</evidence>
<organism evidence="12">
    <name type="scientific">Populus tomentosa</name>
    <name type="common">Chinese white poplar</name>
    <dbReference type="NCBI Taxonomy" id="118781"/>
    <lineage>
        <taxon>Eukaryota</taxon>
        <taxon>Viridiplantae</taxon>
        <taxon>Streptophyta</taxon>
        <taxon>Embryophyta</taxon>
        <taxon>Tracheophyta</taxon>
        <taxon>Spermatophyta</taxon>
        <taxon>Magnoliopsida</taxon>
        <taxon>eudicotyledons</taxon>
        <taxon>Gunneridae</taxon>
        <taxon>Pentapetalae</taxon>
        <taxon>rosids</taxon>
        <taxon>fabids</taxon>
        <taxon>Malpighiales</taxon>
        <taxon>Salicaceae</taxon>
        <taxon>Saliceae</taxon>
        <taxon>Populus</taxon>
    </lineage>
</organism>
<comment type="subcellular location">
    <subcellularLocation>
        <location evidence="8 9">Nucleus</location>
    </subcellularLocation>
</comment>
<evidence type="ECO:0000256" key="4">
    <source>
        <dbReference type="ARBA" id="ARBA00023015"/>
    </source>
</evidence>
<feature type="domain" description="Dof-type" evidence="11">
    <location>
        <begin position="30"/>
        <end position="84"/>
    </location>
</feature>
<evidence type="ECO:0000256" key="1">
    <source>
        <dbReference type="ARBA" id="ARBA00022723"/>
    </source>
</evidence>
<dbReference type="GO" id="GO:0003677">
    <property type="term" value="F:DNA binding"/>
    <property type="evidence" value="ECO:0007669"/>
    <property type="project" value="UniProtKB-UniRule"/>
</dbReference>
<dbReference type="AlphaFoldDB" id="A0A3S9LKB0"/>
<evidence type="ECO:0000256" key="5">
    <source>
        <dbReference type="ARBA" id="ARBA00023125"/>
    </source>
</evidence>
<feature type="region of interest" description="Disordered" evidence="10">
    <location>
        <begin position="71"/>
        <end position="106"/>
    </location>
</feature>
<name>A0A3S9LKB0_POPTO</name>
<dbReference type="Pfam" id="PF02701">
    <property type="entry name" value="Zn_ribbon_Dof"/>
    <property type="match status" value="1"/>
</dbReference>
<reference evidence="12" key="1">
    <citation type="journal article" date="2018" name="Tree Physiol.">
        <title>Genetic variation in transcription factors and photosynthesis light-reaction genes regulates photosynthetic traits.</title>
        <authorList>
            <person name="Wang L."/>
            <person name="Du Q."/>
            <person name="Xie J."/>
            <person name="Zhou D."/>
            <person name="Chen B."/>
            <person name="Yang H."/>
            <person name="Zhang D."/>
        </authorList>
    </citation>
    <scope>NUCLEOTIDE SEQUENCE</scope>
</reference>
<evidence type="ECO:0000256" key="10">
    <source>
        <dbReference type="SAM" id="MobiDB-lite"/>
    </source>
</evidence>
<keyword evidence="1 9" id="KW-0479">Metal-binding</keyword>
<keyword evidence="6 9" id="KW-0804">Transcription</keyword>
<evidence type="ECO:0000313" key="12">
    <source>
        <dbReference type="EMBL" id="AZQ19337.1"/>
    </source>
</evidence>
<keyword evidence="2 8" id="KW-0863">Zinc-finger</keyword>
<keyword evidence="3 9" id="KW-0862">Zinc</keyword>
<dbReference type="PROSITE" id="PS50884">
    <property type="entry name" value="ZF_DOF_2"/>
    <property type="match status" value="1"/>
</dbReference>
<evidence type="ECO:0000256" key="3">
    <source>
        <dbReference type="ARBA" id="ARBA00022833"/>
    </source>
</evidence>
<evidence type="ECO:0000256" key="6">
    <source>
        <dbReference type="ARBA" id="ARBA00023163"/>
    </source>
</evidence>
<dbReference type="PROSITE" id="PS01361">
    <property type="entry name" value="ZF_DOF_1"/>
    <property type="match status" value="1"/>
</dbReference>
<evidence type="ECO:0000256" key="7">
    <source>
        <dbReference type="ARBA" id="ARBA00023242"/>
    </source>
</evidence>
<dbReference type="PANTHER" id="PTHR31992">
    <property type="entry name" value="DOF ZINC FINGER PROTEIN DOF1.4-RELATED"/>
    <property type="match status" value="1"/>
</dbReference>
<sequence length="306" mass="32154">MPSEISQTHPNEAQNTMGTAPPPPKSTEPLPCPRCNSTITKFCYFNNYNLSQPRYFCKSCRRYWTKGGTLRDVPVGGGSRKNSKRSRSSSNNSSPSTSSSNSTASNPATLTAFTAIHEPESLPVAVSSTTDSGAAAVKTEMPAGINLNEGLAENGNFISLISSNDQHGFNGLGGYGYGSGFGLGPCEVGLGFGARGFWSFPGMENVSVNGGTIGGCTSGCNTWQLQGDHVEGGGSQGGFATDGENYFGSWPGLVISSPAEKEVSDHNALKLNFGFEECLGSGFFSSFEKLANQFIQETGNCFLFSG</sequence>
<proteinExistence type="evidence at transcript level"/>
<dbReference type="PANTHER" id="PTHR31992:SF312">
    <property type="entry name" value="DOF ZINC FINGER PROTEIN DOF1.6"/>
    <property type="match status" value="1"/>
</dbReference>
<keyword evidence="7 8" id="KW-0539">Nucleus</keyword>
<dbReference type="GO" id="GO:0008270">
    <property type="term" value="F:zinc ion binding"/>
    <property type="evidence" value="ECO:0007669"/>
    <property type="project" value="UniProtKB-KW"/>
</dbReference>
<evidence type="ECO:0000256" key="9">
    <source>
        <dbReference type="RuleBase" id="RU369094"/>
    </source>
</evidence>
<protein>
    <recommendedName>
        <fullName evidence="9">Dof zinc finger protein</fullName>
    </recommendedName>
</protein>
<accession>A0A3S9LKB0</accession>